<reference evidence="1" key="2">
    <citation type="submission" date="2022-01" db="EMBL/GenBank/DDBJ databases">
        <authorList>
            <person name="Yamashiro T."/>
            <person name="Shiraishi A."/>
            <person name="Satake H."/>
            <person name="Nakayama K."/>
        </authorList>
    </citation>
    <scope>NUCLEOTIDE SEQUENCE</scope>
</reference>
<reference evidence="1" key="1">
    <citation type="journal article" date="2022" name="Int. J. Mol. Sci.">
        <title>Draft Genome of Tanacetum Coccineum: Genomic Comparison of Closely Related Tanacetum-Family Plants.</title>
        <authorList>
            <person name="Yamashiro T."/>
            <person name="Shiraishi A."/>
            <person name="Nakayama K."/>
            <person name="Satake H."/>
        </authorList>
    </citation>
    <scope>NUCLEOTIDE SEQUENCE</scope>
</reference>
<evidence type="ECO:0000313" key="1">
    <source>
        <dbReference type="EMBL" id="GJT58385.1"/>
    </source>
</evidence>
<protein>
    <submittedName>
        <fullName evidence="1">Uncharacterized protein</fullName>
    </submittedName>
</protein>
<dbReference type="Proteomes" id="UP001151760">
    <property type="component" value="Unassembled WGS sequence"/>
</dbReference>
<gene>
    <name evidence="1" type="ORF">Tco_1001918</name>
</gene>
<dbReference type="EMBL" id="BQNB010017015">
    <property type="protein sequence ID" value="GJT58385.1"/>
    <property type="molecule type" value="Genomic_DNA"/>
</dbReference>
<proteinExistence type="predicted"/>
<sequence>MNSIEQCIIERASHEQELKMTLKKLSERQLQIQQCKELESTLRFIAQIQEVLQQNQVTTDTPLEQVQNNDEKNVFANERQHSEKHAAECADERAALANLIANLTLDTEENKTILKQLKKANASLTQN</sequence>
<comment type="caution">
    <text evidence="1">The sequence shown here is derived from an EMBL/GenBank/DDBJ whole genome shotgun (WGS) entry which is preliminary data.</text>
</comment>
<accession>A0ABQ5F596</accession>
<name>A0ABQ5F596_9ASTR</name>
<keyword evidence="2" id="KW-1185">Reference proteome</keyword>
<evidence type="ECO:0000313" key="2">
    <source>
        <dbReference type="Proteomes" id="UP001151760"/>
    </source>
</evidence>
<organism evidence="1 2">
    <name type="scientific">Tanacetum coccineum</name>
    <dbReference type="NCBI Taxonomy" id="301880"/>
    <lineage>
        <taxon>Eukaryota</taxon>
        <taxon>Viridiplantae</taxon>
        <taxon>Streptophyta</taxon>
        <taxon>Embryophyta</taxon>
        <taxon>Tracheophyta</taxon>
        <taxon>Spermatophyta</taxon>
        <taxon>Magnoliopsida</taxon>
        <taxon>eudicotyledons</taxon>
        <taxon>Gunneridae</taxon>
        <taxon>Pentapetalae</taxon>
        <taxon>asterids</taxon>
        <taxon>campanulids</taxon>
        <taxon>Asterales</taxon>
        <taxon>Asteraceae</taxon>
        <taxon>Asteroideae</taxon>
        <taxon>Anthemideae</taxon>
        <taxon>Anthemidinae</taxon>
        <taxon>Tanacetum</taxon>
    </lineage>
</organism>